<organism evidence="1 2">
    <name type="scientific">Enterococcus cecorum</name>
    <dbReference type="NCBI Taxonomy" id="44008"/>
    <lineage>
        <taxon>Bacteria</taxon>
        <taxon>Bacillati</taxon>
        <taxon>Bacillota</taxon>
        <taxon>Bacilli</taxon>
        <taxon>Lactobacillales</taxon>
        <taxon>Enterococcaceae</taxon>
        <taxon>Enterococcus</taxon>
    </lineage>
</organism>
<dbReference type="PANTHER" id="PTHR30204:SF82">
    <property type="entry name" value="TRANSCRIPTIONAL REGULATOR, MERR FAMILY"/>
    <property type="match status" value="1"/>
</dbReference>
<dbReference type="AlphaFoldDB" id="A0A1Y4QUG0"/>
<dbReference type="Gene3D" id="1.10.1660.10">
    <property type="match status" value="1"/>
</dbReference>
<dbReference type="RefSeq" id="WP_060470376.1">
    <property type="nucleotide sequence ID" value="NZ_CP010060.1"/>
</dbReference>
<dbReference type="InterPro" id="IPR009061">
    <property type="entry name" value="DNA-bd_dom_put_sf"/>
</dbReference>
<evidence type="ECO:0000313" key="2">
    <source>
        <dbReference type="Proteomes" id="UP000196074"/>
    </source>
</evidence>
<dbReference type="InterPro" id="IPR047057">
    <property type="entry name" value="MerR_fam"/>
</dbReference>
<comment type="caution">
    <text evidence="1">The sequence shown here is derived from an EMBL/GenBank/DDBJ whole genome shotgun (WGS) entry which is preliminary data.</text>
</comment>
<dbReference type="CDD" id="cd01109">
    <property type="entry name" value="HTH_YyaN"/>
    <property type="match status" value="1"/>
</dbReference>
<dbReference type="Pfam" id="PF13411">
    <property type="entry name" value="MerR_1"/>
    <property type="match status" value="1"/>
</dbReference>
<dbReference type="InterPro" id="IPR000551">
    <property type="entry name" value="MerR-type_HTH_dom"/>
</dbReference>
<sequence>MSTYTIKDAAKLMNVPPSTIRYYDKEGLIPFIERKESGYRIFTEEAIATLKIIDCLKKTGMSIKDIRQFCQWVNEGDASLEERYEMFLERKAAVEAQMAELQQIMDTINYKCWYYETALKAGTEAIHKKRK</sequence>
<dbReference type="GO" id="GO:0003700">
    <property type="term" value="F:DNA-binding transcription factor activity"/>
    <property type="evidence" value="ECO:0007669"/>
    <property type="project" value="InterPro"/>
</dbReference>
<dbReference type="PANTHER" id="PTHR30204">
    <property type="entry name" value="REDOX-CYCLING DRUG-SENSING TRANSCRIPTIONAL ACTIVATOR SOXR"/>
    <property type="match status" value="1"/>
</dbReference>
<evidence type="ECO:0000313" key="1">
    <source>
        <dbReference type="EMBL" id="OUQ08966.1"/>
    </source>
</evidence>
<dbReference type="GO" id="GO:0003677">
    <property type="term" value="F:DNA binding"/>
    <property type="evidence" value="ECO:0007669"/>
    <property type="project" value="InterPro"/>
</dbReference>
<proteinExistence type="predicted"/>
<accession>A0A1Y4QUG0</accession>
<dbReference type="SMART" id="SM00422">
    <property type="entry name" value="HTH_MERR"/>
    <property type="match status" value="1"/>
</dbReference>
<reference evidence="2" key="1">
    <citation type="submission" date="2017-04" db="EMBL/GenBank/DDBJ databases">
        <title>Function of individual gut microbiota members based on whole genome sequencing of pure cultures obtained from chicken caecum.</title>
        <authorList>
            <person name="Medvecky M."/>
            <person name="Cejkova D."/>
            <person name="Polansky O."/>
            <person name="Karasova D."/>
            <person name="Kubasova T."/>
            <person name="Cizek A."/>
            <person name="Rychlik I."/>
        </authorList>
    </citation>
    <scope>NUCLEOTIDE SEQUENCE [LARGE SCALE GENOMIC DNA]</scope>
    <source>
        <strain evidence="2">An144</strain>
    </source>
</reference>
<dbReference type="PROSITE" id="PS50937">
    <property type="entry name" value="HTH_MERR_2"/>
    <property type="match status" value="1"/>
</dbReference>
<gene>
    <name evidence="1" type="ORF">B5E88_10515</name>
</gene>
<dbReference type="SUPFAM" id="SSF46955">
    <property type="entry name" value="Putative DNA-binding domain"/>
    <property type="match status" value="1"/>
</dbReference>
<dbReference type="Proteomes" id="UP000196074">
    <property type="component" value="Unassembled WGS sequence"/>
</dbReference>
<protein>
    <submittedName>
        <fullName evidence="1">MerR family transcriptional regulator</fullName>
    </submittedName>
</protein>
<dbReference type="EMBL" id="NFLC01000026">
    <property type="protein sequence ID" value="OUQ08966.1"/>
    <property type="molecule type" value="Genomic_DNA"/>
</dbReference>
<name>A0A1Y4QUG0_9ENTE</name>